<organism evidence="2 3">
    <name type="scientific">Sulfobacillus thermotolerans</name>
    <dbReference type="NCBI Taxonomy" id="338644"/>
    <lineage>
        <taxon>Bacteria</taxon>
        <taxon>Bacillati</taxon>
        <taxon>Bacillota</taxon>
        <taxon>Clostridia</taxon>
        <taxon>Eubacteriales</taxon>
        <taxon>Clostridiales Family XVII. Incertae Sedis</taxon>
        <taxon>Sulfobacillus</taxon>
    </lineage>
</organism>
<dbReference type="Pfam" id="PF08915">
    <property type="entry name" value="tRNA-Thr_ED"/>
    <property type="match status" value="1"/>
</dbReference>
<evidence type="ECO:0000313" key="2">
    <source>
        <dbReference type="EMBL" id="AUW93660.1"/>
    </source>
</evidence>
<proteinExistence type="predicted"/>
<gene>
    <name evidence="2" type="ORF">BXT84_06660</name>
</gene>
<feature type="domain" description="Threonyl-tRNA synthetase editing" evidence="1">
    <location>
        <begin position="1"/>
        <end position="126"/>
    </location>
</feature>
<reference evidence="2 3" key="1">
    <citation type="journal article" date="2019" name="Sci. Rep.">
        <title>Sulfobacillus thermotolerans: new insights into resistance and metabolic capacities of acidophilic chemolithotrophs.</title>
        <authorList>
            <person name="Panyushkina A.E."/>
            <person name="Babenko V.V."/>
            <person name="Nikitina A.S."/>
            <person name="Selezneva O.V."/>
            <person name="Tsaplina I.A."/>
            <person name="Letarova M.A."/>
            <person name="Kostryukova E.S."/>
            <person name="Letarov A.V."/>
        </authorList>
    </citation>
    <scope>NUCLEOTIDE SEQUENCE [LARGE SCALE GENOMIC DNA]</scope>
    <source>
        <strain evidence="2 3">Kr1</strain>
    </source>
</reference>
<sequence>MVALYCDARQFAAHPVQSVVRNASLEAHDLVTRECTVFYLALEAGDTLKMVSQELTEAILRRNRRLPVVIHSFNHLSDQPLPVADAQRLYQDLPDALRNAGITEVDSTTFGWIYAIELHDVGKPGAKGRMVKRNSLGTA</sequence>
<dbReference type="Proteomes" id="UP000325292">
    <property type="component" value="Chromosome"/>
</dbReference>
<name>A0ABM6RQL5_9FIRM</name>
<dbReference type="InterPro" id="IPR023509">
    <property type="entry name" value="DTD-like_sf"/>
</dbReference>
<keyword evidence="3" id="KW-1185">Reference proteome</keyword>
<accession>A0ABM6RQL5</accession>
<protein>
    <recommendedName>
        <fullName evidence="1">Threonyl-tRNA synthetase editing domain-containing protein</fullName>
    </recommendedName>
</protein>
<evidence type="ECO:0000313" key="3">
    <source>
        <dbReference type="Proteomes" id="UP000325292"/>
    </source>
</evidence>
<evidence type="ECO:0000259" key="1">
    <source>
        <dbReference type="Pfam" id="PF08915"/>
    </source>
</evidence>
<dbReference type="InterPro" id="IPR015011">
    <property type="entry name" value="Threonyl-tRNA_syn_edit_dom_arc"/>
</dbReference>
<dbReference type="Gene3D" id="3.50.80.10">
    <property type="entry name" value="D-tyrosyl-tRNA(Tyr) deacylase"/>
    <property type="match status" value="1"/>
</dbReference>
<dbReference type="EMBL" id="CP019454">
    <property type="protein sequence ID" value="AUW93660.1"/>
    <property type="molecule type" value="Genomic_DNA"/>
</dbReference>